<dbReference type="EMBL" id="CP002543">
    <property type="protein sequence ID" value="ADY73908.1"/>
    <property type="molecule type" value="Genomic_DNA"/>
</dbReference>
<dbReference type="InParanoid" id="F0S130"/>
<evidence type="ECO:0000313" key="3">
    <source>
        <dbReference type="EMBL" id="ADY73908.1"/>
    </source>
</evidence>
<dbReference type="PANTHER" id="PTHR33777:SF1">
    <property type="entry name" value="UPF0045 PROTEIN ECM15"/>
    <property type="match status" value="1"/>
</dbReference>
<protein>
    <recommendedName>
        <fullName evidence="2">Thiamine-binding protein domain-containing protein</fullName>
    </recommendedName>
</protein>
<name>F0S130_DESTD</name>
<gene>
    <name evidence="3" type="ordered locus">Dester_1273</name>
</gene>
<dbReference type="InterPro" id="IPR002767">
    <property type="entry name" value="Thiamine_BP"/>
</dbReference>
<dbReference type="PANTHER" id="PTHR33777">
    <property type="entry name" value="UPF0045 PROTEIN ECM15"/>
    <property type="match status" value="1"/>
</dbReference>
<evidence type="ECO:0000259" key="2">
    <source>
        <dbReference type="Pfam" id="PF01910"/>
    </source>
</evidence>
<dbReference type="OrthoDB" id="5886358at2"/>
<dbReference type="Pfam" id="PF01910">
    <property type="entry name" value="Thiamine_BP"/>
    <property type="match status" value="1"/>
</dbReference>
<dbReference type="InterPro" id="IPR029756">
    <property type="entry name" value="MTH1187/YkoF-like"/>
</dbReference>
<organism evidence="3 4">
    <name type="scientific">Desulfurobacterium thermolithotrophum (strain DSM 11699 / BSA)</name>
    <dbReference type="NCBI Taxonomy" id="868864"/>
    <lineage>
        <taxon>Bacteria</taxon>
        <taxon>Pseudomonadati</taxon>
        <taxon>Aquificota</taxon>
        <taxon>Aquificia</taxon>
        <taxon>Desulfurobacteriales</taxon>
        <taxon>Desulfurobacteriaceae</taxon>
        <taxon>Desulfurobacterium</taxon>
    </lineage>
</organism>
<dbReference type="Proteomes" id="UP000007102">
    <property type="component" value="Chromosome"/>
</dbReference>
<dbReference type="Gene3D" id="3.30.70.930">
    <property type="match status" value="1"/>
</dbReference>
<dbReference type="InterPro" id="IPR051614">
    <property type="entry name" value="UPF0045_domain"/>
</dbReference>
<dbReference type="RefSeq" id="WP_013638859.1">
    <property type="nucleotide sequence ID" value="NC_015185.1"/>
</dbReference>
<keyword evidence="4" id="KW-1185">Reference proteome</keyword>
<evidence type="ECO:0000313" key="4">
    <source>
        <dbReference type="Proteomes" id="UP000007102"/>
    </source>
</evidence>
<dbReference type="GO" id="GO:0005829">
    <property type="term" value="C:cytosol"/>
    <property type="evidence" value="ECO:0007669"/>
    <property type="project" value="TreeGrafter"/>
</dbReference>
<dbReference type="HOGENOM" id="CLU_137479_1_2_0"/>
<dbReference type="STRING" id="868864.Dester_1273"/>
<sequence length="104" mass="11944">MSVLVEFAMFPTDKGESVSPYVTRIIKMIDESGIPYKLTPMGTVFETETMEEALELIKRAYQQLEADCNRVYSVVKFDIRKGKSDRMVQKIKSVESKLKKEVSK</sequence>
<accession>F0S130</accession>
<dbReference type="KEGG" id="dte:Dester_1273"/>
<reference evidence="4" key="2">
    <citation type="submission" date="2011-02" db="EMBL/GenBank/DDBJ databases">
        <title>The complete genome of Desulfurobacterium thermolithotrophum DSM 11699.</title>
        <authorList>
            <consortium name="US DOE Joint Genome Institute (JGI-PGF)"/>
            <person name="Lucas S."/>
            <person name="Copeland A."/>
            <person name="Lapidus A."/>
            <person name="Bruce D."/>
            <person name="Goodwin L."/>
            <person name="Pitluck S."/>
            <person name="Kyrpides N."/>
            <person name="Mavromatis K."/>
            <person name="Pagani I."/>
            <person name="Ivanova N."/>
            <person name="Mikhailova N."/>
            <person name="Daligault H."/>
            <person name="Detter J.C."/>
            <person name="Tapia R."/>
            <person name="Han C."/>
            <person name="Land M."/>
            <person name="Hauser L."/>
            <person name="Markowitz V."/>
            <person name="Cheng J.-F."/>
            <person name="Hugenholtz P."/>
            <person name="Woyke T."/>
            <person name="Wu D."/>
            <person name="Spring S."/>
            <person name="Brambilla E."/>
            <person name="Klenk H.-P."/>
            <person name="Eisen J.A."/>
        </authorList>
    </citation>
    <scope>NUCLEOTIDE SEQUENCE [LARGE SCALE GENOMIC DNA]</scope>
    <source>
        <strain evidence="4">DSM 11699 / BSA</strain>
    </source>
</reference>
<dbReference type="eggNOG" id="COG0011">
    <property type="taxonomic scope" value="Bacteria"/>
</dbReference>
<dbReference type="AlphaFoldDB" id="F0S130"/>
<evidence type="ECO:0000256" key="1">
    <source>
        <dbReference type="ARBA" id="ARBA00010272"/>
    </source>
</evidence>
<feature type="domain" description="Thiamine-binding protein" evidence="2">
    <location>
        <begin position="5"/>
        <end position="95"/>
    </location>
</feature>
<reference evidence="3 4" key="1">
    <citation type="journal article" date="2011" name="Stand. Genomic Sci.">
        <title>Complete genome sequence of the thermophilic sulfur-reducer Desulfurobacterium thermolithotrophum type strain (BSA(T)) from a deep-sea hydrothermal vent.</title>
        <authorList>
            <person name="Goker M."/>
            <person name="Daligault H."/>
            <person name="Mwirichia R."/>
            <person name="Lapidus A."/>
            <person name="Lucas S."/>
            <person name="Deshpande S."/>
            <person name="Pagani I."/>
            <person name="Tapia R."/>
            <person name="Cheng J.F."/>
            <person name="Goodwin L."/>
            <person name="Pitluck S."/>
            <person name="Liolios K."/>
            <person name="Ivanova N."/>
            <person name="Mavromatis K."/>
            <person name="Mikhailova N."/>
            <person name="Pati A."/>
            <person name="Chen A."/>
            <person name="Palaniappan K."/>
            <person name="Han C."/>
            <person name="Land M."/>
            <person name="Hauser L."/>
            <person name="Pan C."/>
            <person name="Brambilla E.M."/>
            <person name="Rohde M."/>
            <person name="Spring S."/>
            <person name="Sikorski J."/>
            <person name="Wirth R."/>
            <person name="Detter J.C."/>
            <person name="Woyke T."/>
            <person name="Bristow J."/>
            <person name="Eisen J.A."/>
            <person name="Markowitz V."/>
            <person name="Hugenholtz P."/>
            <person name="Kyrpides N.C."/>
            <person name="Klenk H.P."/>
        </authorList>
    </citation>
    <scope>NUCLEOTIDE SEQUENCE [LARGE SCALE GENOMIC DNA]</scope>
    <source>
        <strain evidence="4">DSM 11699 / BSA</strain>
    </source>
</reference>
<dbReference type="NCBIfam" id="TIGR00106">
    <property type="entry name" value="MTH1187 family thiamine-binding protein"/>
    <property type="match status" value="1"/>
</dbReference>
<dbReference type="SUPFAM" id="SSF89957">
    <property type="entry name" value="MTH1187/YkoF-like"/>
    <property type="match status" value="1"/>
</dbReference>
<proteinExistence type="inferred from homology"/>
<comment type="similarity">
    <text evidence="1">Belongs to the UPF0045 family.</text>
</comment>